<dbReference type="PROSITE" id="PS00435">
    <property type="entry name" value="PEROXIDASE_1"/>
    <property type="match status" value="1"/>
</dbReference>
<dbReference type="InterPro" id="IPR000823">
    <property type="entry name" value="Peroxidase_pln"/>
</dbReference>
<feature type="signal peptide" evidence="21">
    <location>
        <begin position="1"/>
        <end position="35"/>
    </location>
</feature>
<sequence>MERRCKHLHWKAFLVTTPALLWFAMLLVAMRLSSAEPLRVGYYDLSCPSAERIIRQAMERGMQQDQGIAAGVLRLHFHDCFVEGCDGSVLLDNPNSEKTSPPNFSLRGFEVVDAAKADLEALCPGVVSCADILAFGARDAVELMGGLGWRVRAGRYDGRVSSAARALAEIPDPRYTVEEITALFARKGLSKSDMIVLSGAHTIGRAHCASVTPRLYPVQDPQMSQAMAAFLRTACPPQGGSAATFSLDSTTPYRFDNMYYTNLIANRGLLHSDQALINDMSTRGETIFNSFAAGPWAFQFSRVMIEMGNIQVKSGPDGEIRRHCRFIN</sequence>
<dbReference type="EnsemblPlants" id="Pp3c4_20640V3.2">
    <property type="protein sequence ID" value="Pp3c4_20640V3.2"/>
    <property type="gene ID" value="Pp3c4_20640"/>
</dbReference>
<dbReference type="Proteomes" id="UP000006727">
    <property type="component" value="Chromosome 4"/>
</dbReference>
<dbReference type="SMR" id="A0A2K1KPA8"/>
<keyword evidence="6 21" id="KW-0964">Secreted</keyword>
<feature type="binding site" evidence="18">
    <location>
        <position position="86"/>
    </location>
    <ligand>
        <name>Ca(2+)</name>
        <dbReference type="ChEBI" id="CHEBI:29108"/>
        <label>1</label>
    </ligand>
</feature>
<dbReference type="EMBL" id="ABEU02000004">
    <property type="protein sequence ID" value="PNR55619.1"/>
    <property type="molecule type" value="Genomic_DNA"/>
</dbReference>
<feature type="disulfide bond" evidence="20">
    <location>
        <begin position="80"/>
        <end position="85"/>
    </location>
</feature>
<evidence type="ECO:0000256" key="1">
    <source>
        <dbReference type="ARBA" id="ARBA00000189"/>
    </source>
</evidence>
<feature type="binding site" evidence="18">
    <location>
        <position position="248"/>
    </location>
    <ligand>
        <name>Ca(2+)</name>
        <dbReference type="ChEBI" id="CHEBI:29108"/>
        <label>2</label>
    </ligand>
</feature>
<dbReference type="PRINTS" id="PR00461">
    <property type="entry name" value="PLPEROXIDASE"/>
</dbReference>
<dbReference type="EC" id="1.11.1.7" evidence="5 21"/>
<dbReference type="GO" id="GO:0006979">
    <property type="term" value="P:response to oxidative stress"/>
    <property type="evidence" value="ECO:0007669"/>
    <property type="project" value="UniProtKB-UniRule"/>
</dbReference>
<feature type="domain" description="Plant heme peroxidase family profile" evidence="22">
    <location>
        <begin position="37"/>
        <end position="328"/>
    </location>
</feature>
<keyword evidence="15" id="KW-0325">Glycoprotein</keyword>
<dbReference type="PANTHER" id="PTHR31517:SF84">
    <property type="entry name" value="PEROXIDASE"/>
    <property type="match status" value="1"/>
</dbReference>
<dbReference type="InterPro" id="IPR019793">
    <property type="entry name" value="Peroxidases_heam-ligand_BS"/>
</dbReference>
<dbReference type="AlphaFoldDB" id="A0A2K1KPA8"/>
<keyword evidence="25" id="KW-1185">Reference proteome</keyword>
<dbReference type="Gene3D" id="1.10.520.10">
    <property type="match status" value="1"/>
</dbReference>
<dbReference type="InterPro" id="IPR033905">
    <property type="entry name" value="Secretory_peroxidase"/>
</dbReference>
<evidence type="ECO:0000256" key="15">
    <source>
        <dbReference type="ARBA" id="ARBA00023180"/>
    </source>
</evidence>
<evidence type="ECO:0000256" key="6">
    <source>
        <dbReference type="ARBA" id="ARBA00022525"/>
    </source>
</evidence>
<dbReference type="RefSeq" id="XP_024373003.1">
    <property type="nucleotide sequence ID" value="XM_024517235.2"/>
</dbReference>
<feature type="disulfide bond" evidence="20">
    <location>
        <begin position="47"/>
        <end position="123"/>
    </location>
</feature>
<dbReference type="RefSeq" id="XP_073389380.1">
    <property type="nucleotide sequence ID" value="XM_073533279.1"/>
</dbReference>
<reference evidence="23 25" key="2">
    <citation type="journal article" date="2018" name="Plant J.">
        <title>The Physcomitrella patens chromosome-scale assembly reveals moss genome structure and evolution.</title>
        <authorList>
            <person name="Lang D."/>
            <person name="Ullrich K.K."/>
            <person name="Murat F."/>
            <person name="Fuchs J."/>
            <person name="Jenkins J."/>
            <person name="Haas F.B."/>
            <person name="Piednoel M."/>
            <person name="Gundlach H."/>
            <person name="Van Bel M."/>
            <person name="Meyberg R."/>
            <person name="Vives C."/>
            <person name="Morata J."/>
            <person name="Symeonidi A."/>
            <person name="Hiss M."/>
            <person name="Muchero W."/>
            <person name="Kamisugi Y."/>
            <person name="Saleh O."/>
            <person name="Blanc G."/>
            <person name="Decker E.L."/>
            <person name="van Gessel N."/>
            <person name="Grimwood J."/>
            <person name="Hayes R.D."/>
            <person name="Graham S.W."/>
            <person name="Gunter L.E."/>
            <person name="McDaniel S.F."/>
            <person name="Hoernstein S.N.W."/>
            <person name="Larsson A."/>
            <person name="Li F.W."/>
            <person name="Perroud P.F."/>
            <person name="Phillips J."/>
            <person name="Ranjan P."/>
            <person name="Rokshar D.S."/>
            <person name="Rothfels C.J."/>
            <person name="Schneider L."/>
            <person name="Shu S."/>
            <person name="Stevenson D.W."/>
            <person name="Thummler F."/>
            <person name="Tillich M."/>
            <person name="Villarreal Aguilar J.C."/>
            <person name="Widiez T."/>
            <person name="Wong G.K."/>
            <person name="Wymore A."/>
            <person name="Zhang Y."/>
            <person name="Zimmer A.D."/>
            <person name="Quatrano R.S."/>
            <person name="Mayer K.F.X."/>
            <person name="Goodstein D."/>
            <person name="Casacuberta J.M."/>
            <person name="Vandepoele K."/>
            <person name="Reski R."/>
            <person name="Cuming A.C."/>
            <person name="Tuskan G.A."/>
            <person name="Maumus F."/>
            <person name="Salse J."/>
            <person name="Schmutz J."/>
            <person name="Rensing S.A."/>
        </authorList>
    </citation>
    <scope>NUCLEOTIDE SEQUENCE [LARGE SCALE GENOMIC DNA]</scope>
    <source>
        <strain evidence="24 25">cv. Gransden 2004</strain>
    </source>
</reference>
<evidence type="ECO:0000256" key="11">
    <source>
        <dbReference type="ARBA" id="ARBA00022837"/>
    </source>
</evidence>
<dbReference type="Pfam" id="PF00141">
    <property type="entry name" value="peroxidase"/>
    <property type="match status" value="1"/>
</dbReference>
<dbReference type="Gramene" id="Pp3c4_20640V3.1">
    <property type="protein sequence ID" value="Pp3c4_20640V3.1"/>
    <property type="gene ID" value="Pp3c4_20640"/>
</dbReference>
<feature type="active site" description="Proton acceptor" evidence="16">
    <location>
        <position position="78"/>
    </location>
</feature>
<evidence type="ECO:0000256" key="17">
    <source>
        <dbReference type="PIRSR" id="PIRSR600823-2"/>
    </source>
</evidence>
<dbReference type="GO" id="GO:0042744">
    <property type="term" value="P:hydrogen peroxide catabolic process"/>
    <property type="evidence" value="ECO:0007669"/>
    <property type="project" value="UniProtKB-KW"/>
</dbReference>
<evidence type="ECO:0000256" key="18">
    <source>
        <dbReference type="PIRSR" id="PIRSR600823-3"/>
    </source>
</evidence>
<dbReference type="GO" id="GO:0004601">
    <property type="term" value="F:peroxidase activity"/>
    <property type="evidence" value="ECO:0000318"/>
    <property type="project" value="GO_Central"/>
</dbReference>
<evidence type="ECO:0000256" key="10">
    <source>
        <dbReference type="ARBA" id="ARBA00022729"/>
    </source>
</evidence>
<dbReference type="InterPro" id="IPR019794">
    <property type="entry name" value="Peroxidases_AS"/>
</dbReference>
<dbReference type="Gene3D" id="1.10.420.10">
    <property type="entry name" value="Peroxidase, domain 2"/>
    <property type="match status" value="1"/>
</dbReference>
<dbReference type="Gramene" id="Pp3c4_20640V3.2">
    <property type="protein sequence ID" value="Pp3c4_20640V3.2"/>
    <property type="gene ID" value="Pp3c4_20640"/>
</dbReference>
<evidence type="ECO:0000256" key="21">
    <source>
        <dbReference type="RuleBase" id="RU362060"/>
    </source>
</evidence>
<evidence type="ECO:0000259" key="22">
    <source>
        <dbReference type="PROSITE" id="PS50873"/>
    </source>
</evidence>
<feature type="binding site" description="axial binding residue" evidence="18">
    <location>
        <position position="201"/>
    </location>
    <ligand>
        <name>heme b</name>
        <dbReference type="ChEBI" id="CHEBI:60344"/>
    </ligand>
    <ligandPart>
        <name>Fe</name>
        <dbReference type="ChEBI" id="CHEBI:18248"/>
    </ligandPart>
</feature>
<feature type="binding site" evidence="18">
    <location>
        <position position="202"/>
    </location>
    <ligand>
        <name>Ca(2+)</name>
        <dbReference type="ChEBI" id="CHEBI:29108"/>
        <label>2</label>
    </ligand>
</feature>
<evidence type="ECO:0000313" key="24">
    <source>
        <dbReference type="EnsemblPlants" id="Pp3c4_20640V3.1"/>
    </source>
</evidence>
<dbReference type="STRING" id="3218.A0A2K1KPA8"/>
<keyword evidence="7 21" id="KW-0575">Peroxidase</keyword>
<keyword evidence="8 21" id="KW-0349">Heme</keyword>
<dbReference type="InterPro" id="IPR010255">
    <property type="entry name" value="Haem_peroxidase_sf"/>
</dbReference>
<feature type="binding site" evidence="18">
    <location>
        <position position="97"/>
    </location>
    <ligand>
        <name>Ca(2+)</name>
        <dbReference type="ChEBI" id="CHEBI:29108"/>
        <label>1</label>
    </ligand>
</feature>
<reference evidence="24" key="3">
    <citation type="submission" date="2020-12" db="UniProtKB">
        <authorList>
            <consortium name="EnsemblPlants"/>
        </authorList>
    </citation>
    <scope>IDENTIFICATION</scope>
</reference>
<feature type="binding site" evidence="18">
    <location>
        <position position="251"/>
    </location>
    <ligand>
        <name>Ca(2+)</name>
        <dbReference type="ChEBI" id="CHEBI:29108"/>
        <label>2</label>
    </ligand>
</feature>
<dbReference type="GeneID" id="112281067"/>
<dbReference type="PaxDb" id="3218-PP1S201_38V6.1"/>
<reference evidence="23 25" key="1">
    <citation type="journal article" date="2008" name="Science">
        <title>The Physcomitrella genome reveals evolutionary insights into the conquest of land by plants.</title>
        <authorList>
            <person name="Rensing S."/>
            <person name="Lang D."/>
            <person name="Zimmer A."/>
            <person name="Terry A."/>
            <person name="Salamov A."/>
            <person name="Shapiro H."/>
            <person name="Nishiyama T."/>
            <person name="Perroud P.-F."/>
            <person name="Lindquist E."/>
            <person name="Kamisugi Y."/>
            <person name="Tanahashi T."/>
            <person name="Sakakibara K."/>
            <person name="Fujita T."/>
            <person name="Oishi K."/>
            <person name="Shin-I T."/>
            <person name="Kuroki Y."/>
            <person name="Toyoda A."/>
            <person name="Suzuki Y."/>
            <person name="Hashimoto A."/>
            <person name="Yamaguchi K."/>
            <person name="Sugano A."/>
            <person name="Kohara Y."/>
            <person name="Fujiyama A."/>
            <person name="Anterola A."/>
            <person name="Aoki S."/>
            <person name="Ashton N."/>
            <person name="Barbazuk W.B."/>
            <person name="Barker E."/>
            <person name="Bennetzen J."/>
            <person name="Bezanilla M."/>
            <person name="Blankenship R."/>
            <person name="Cho S.H."/>
            <person name="Dutcher S."/>
            <person name="Estelle M."/>
            <person name="Fawcett J.A."/>
            <person name="Gundlach H."/>
            <person name="Hanada K."/>
            <person name="Heyl A."/>
            <person name="Hicks K.A."/>
            <person name="Hugh J."/>
            <person name="Lohr M."/>
            <person name="Mayer K."/>
            <person name="Melkozernov A."/>
            <person name="Murata T."/>
            <person name="Nelson D."/>
            <person name="Pils B."/>
            <person name="Prigge M."/>
            <person name="Reiss B."/>
            <person name="Renner T."/>
            <person name="Rombauts S."/>
            <person name="Rushton P."/>
            <person name="Sanderfoot A."/>
            <person name="Schween G."/>
            <person name="Shiu S.-H."/>
            <person name="Stueber K."/>
            <person name="Theodoulou F.L."/>
            <person name="Tu H."/>
            <person name="Van de Peer Y."/>
            <person name="Verrier P.J."/>
            <person name="Waters E."/>
            <person name="Wood A."/>
            <person name="Yang L."/>
            <person name="Cove D."/>
            <person name="Cuming A."/>
            <person name="Hasebe M."/>
            <person name="Lucas S."/>
            <person name="Mishler D.B."/>
            <person name="Reski R."/>
            <person name="Grigoriev I."/>
            <person name="Quatrano R.S."/>
            <person name="Boore J.L."/>
        </authorList>
    </citation>
    <scope>NUCLEOTIDE SEQUENCE [LARGE SCALE GENOMIC DNA]</scope>
    <source>
        <strain evidence="24 25">cv. Gransden 2004</strain>
    </source>
</reference>
<feature type="binding site" evidence="18">
    <location>
        <position position="88"/>
    </location>
    <ligand>
        <name>Ca(2+)</name>
        <dbReference type="ChEBI" id="CHEBI:29108"/>
        <label>1</label>
    </ligand>
</feature>
<proteinExistence type="inferred from homology"/>
<dbReference type="PANTHER" id="PTHR31517">
    <property type="match status" value="1"/>
</dbReference>
<evidence type="ECO:0000256" key="9">
    <source>
        <dbReference type="ARBA" id="ARBA00022723"/>
    </source>
</evidence>
<evidence type="ECO:0000256" key="7">
    <source>
        <dbReference type="ARBA" id="ARBA00022559"/>
    </source>
</evidence>
<dbReference type="GO" id="GO:0046872">
    <property type="term" value="F:metal ion binding"/>
    <property type="evidence" value="ECO:0007669"/>
    <property type="project" value="UniProtKB-UniRule"/>
</dbReference>
<feature type="chain" id="PRO_5043074874" description="Peroxidase" evidence="21">
    <location>
        <begin position="36"/>
        <end position="328"/>
    </location>
</feature>
<gene>
    <name evidence="24" type="primary">LOC112281067</name>
    <name evidence="23" type="ORF">PHYPA_006516</name>
</gene>
<dbReference type="GO" id="GO:0009505">
    <property type="term" value="C:plant-type cell wall"/>
    <property type="evidence" value="ECO:0000318"/>
    <property type="project" value="GO_Central"/>
</dbReference>
<evidence type="ECO:0000256" key="3">
    <source>
        <dbReference type="ARBA" id="ARBA00004613"/>
    </source>
</evidence>
<evidence type="ECO:0000256" key="13">
    <source>
        <dbReference type="ARBA" id="ARBA00023004"/>
    </source>
</evidence>
<feature type="binding site" evidence="17">
    <location>
        <position position="171"/>
    </location>
    <ligand>
        <name>substrate</name>
    </ligand>
</feature>
<dbReference type="EnsemblPlants" id="Pp3c4_20640V3.1">
    <property type="protein sequence ID" value="Pp3c4_20640V3.1"/>
    <property type="gene ID" value="Pp3c4_20640"/>
</dbReference>
<evidence type="ECO:0000256" key="14">
    <source>
        <dbReference type="ARBA" id="ARBA00023157"/>
    </source>
</evidence>
<feature type="binding site" evidence="18">
    <location>
        <position position="256"/>
    </location>
    <ligand>
        <name>Ca(2+)</name>
        <dbReference type="ChEBI" id="CHEBI:29108"/>
        <label>2</label>
    </ligand>
</feature>
<dbReference type="SUPFAM" id="SSF48113">
    <property type="entry name" value="Heme-dependent peroxidases"/>
    <property type="match status" value="1"/>
</dbReference>
<keyword evidence="21" id="KW-0376">Hydrogen peroxide</keyword>
<evidence type="ECO:0000256" key="2">
    <source>
        <dbReference type="ARBA" id="ARBA00002322"/>
    </source>
</evidence>
<dbReference type="PROSITE" id="PS00436">
    <property type="entry name" value="PEROXIDASE_2"/>
    <property type="match status" value="1"/>
</dbReference>
<dbReference type="GO" id="GO:0005576">
    <property type="term" value="C:extracellular region"/>
    <property type="evidence" value="ECO:0007669"/>
    <property type="project" value="UniProtKB-SubCell"/>
</dbReference>
<feature type="binding site" evidence="18">
    <location>
        <position position="84"/>
    </location>
    <ligand>
        <name>Ca(2+)</name>
        <dbReference type="ChEBI" id="CHEBI:29108"/>
        <label>1</label>
    </ligand>
</feature>
<dbReference type="FunFam" id="1.10.420.10:FF:000006">
    <property type="entry name" value="Peroxidase"/>
    <property type="match status" value="1"/>
</dbReference>
<dbReference type="GO" id="GO:0020037">
    <property type="term" value="F:heme binding"/>
    <property type="evidence" value="ECO:0007669"/>
    <property type="project" value="UniProtKB-UniRule"/>
</dbReference>
<keyword evidence="11 18" id="KW-0106">Calcium</keyword>
<organism evidence="23">
    <name type="scientific">Physcomitrium patens</name>
    <name type="common">Spreading-leaved earth moss</name>
    <name type="synonym">Physcomitrella patens</name>
    <dbReference type="NCBI Taxonomy" id="3218"/>
    <lineage>
        <taxon>Eukaryota</taxon>
        <taxon>Viridiplantae</taxon>
        <taxon>Streptophyta</taxon>
        <taxon>Embryophyta</taxon>
        <taxon>Bryophyta</taxon>
        <taxon>Bryophytina</taxon>
        <taxon>Bryopsida</taxon>
        <taxon>Funariidae</taxon>
        <taxon>Funariales</taxon>
        <taxon>Funariaceae</taxon>
        <taxon>Physcomitrium</taxon>
    </lineage>
</organism>
<dbReference type="OrthoDB" id="2113341at2759"/>
<dbReference type="CDD" id="cd00693">
    <property type="entry name" value="secretory_peroxidase"/>
    <property type="match status" value="1"/>
</dbReference>
<comment type="catalytic activity">
    <reaction evidence="1 21">
        <text>2 a phenolic donor + H2O2 = 2 a phenolic radical donor + 2 H2O</text>
        <dbReference type="Rhea" id="RHEA:56136"/>
        <dbReference type="ChEBI" id="CHEBI:15377"/>
        <dbReference type="ChEBI" id="CHEBI:16240"/>
        <dbReference type="ChEBI" id="CHEBI:139520"/>
        <dbReference type="ChEBI" id="CHEBI:139521"/>
        <dbReference type="EC" id="1.11.1.7"/>
    </reaction>
</comment>
<evidence type="ECO:0000256" key="12">
    <source>
        <dbReference type="ARBA" id="ARBA00023002"/>
    </source>
</evidence>
<feature type="binding site" evidence="18">
    <location>
        <position position="82"/>
    </location>
    <ligand>
        <name>Ca(2+)</name>
        <dbReference type="ChEBI" id="CHEBI:29108"/>
        <label>1</label>
    </ligand>
</feature>
<comment type="similarity">
    <text evidence="21">Belongs to the peroxidase family. Classical plant (class III) peroxidase subfamily.</text>
</comment>
<evidence type="ECO:0000313" key="25">
    <source>
        <dbReference type="Proteomes" id="UP000006727"/>
    </source>
</evidence>
<dbReference type="GO" id="GO:0006950">
    <property type="term" value="P:response to stress"/>
    <property type="evidence" value="ECO:0000318"/>
    <property type="project" value="GO_Central"/>
</dbReference>
<accession>A0A2K1KPA8</accession>
<dbReference type="KEGG" id="ppp:112281067"/>
<comment type="cofactor">
    <cofactor evidence="18 21">
        <name>heme b</name>
        <dbReference type="ChEBI" id="CHEBI:60344"/>
    </cofactor>
    <text evidence="18 21">Binds 1 heme b (iron(II)-protoporphyrin IX) group per subunit.</text>
</comment>
<comment type="function">
    <text evidence="2">Removal of H(2)O(2), oxidation of toxic reductants, biosynthesis and degradation of lignin, suberization, auxin catabolism, response to environmental stresses such as wounding, pathogen attack and oxidative stress. These functions might be dependent on each isozyme/isoform in each plant tissue.</text>
</comment>
<keyword evidence="13 18" id="KW-0408">Iron</keyword>
<feature type="disulfide bond" evidence="20">
    <location>
        <begin position="129"/>
        <end position="324"/>
    </location>
</feature>
<evidence type="ECO:0000256" key="8">
    <source>
        <dbReference type="ARBA" id="ARBA00022617"/>
    </source>
</evidence>
<protein>
    <recommendedName>
        <fullName evidence="5 21">Peroxidase</fullName>
        <ecNumber evidence="5 21">1.11.1.7</ecNumber>
    </recommendedName>
</protein>
<dbReference type="GO" id="GO:0140825">
    <property type="term" value="F:lactoperoxidase activity"/>
    <property type="evidence" value="ECO:0007669"/>
    <property type="project" value="UniProtKB-EC"/>
</dbReference>
<dbReference type="PROSITE" id="PS50873">
    <property type="entry name" value="PEROXIDASE_4"/>
    <property type="match status" value="1"/>
</dbReference>
<feature type="disulfide bond" evidence="20">
    <location>
        <begin position="208"/>
        <end position="235"/>
    </location>
</feature>
<comment type="similarity">
    <text evidence="4">Belongs to the peroxidase family. Ascorbate peroxidase subfamily.</text>
</comment>
<evidence type="ECO:0000256" key="5">
    <source>
        <dbReference type="ARBA" id="ARBA00012313"/>
    </source>
</evidence>
<dbReference type="RefSeq" id="XP_073389381.1">
    <property type="nucleotide sequence ID" value="XM_073533280.1"/>
</dbReference>
<feature type="binding site" evidence="18">
    <location>
        <position position="79"/>
    </location>
    <ligand>
        <name>Ca(2+)</name>
        <dbReference type="ChEBI" id="CHEBI:29108"/>
        <label>1</label>
    </ligand>
</feature>
<keyword evidence="12 21" id="KW-0560">Oxidoreductase</keyword>
<evidence type="ECO:0000256" key="16">
    <source>
        <dbReference type="PIRSR" id="PIRSR600823-1"/>
    </source>
</evidence>
<evidence type="ECO:0000256" key="20">
    <source>
        <dbReference type="PIRSR" id="PIRSR600823-5"/>
    </source>
</evidence>
<evidence type="ECO:0000256" key="4">
    <source>
        <dbReference type="ARBA" id="ARBA00006873"/>
    </source>
</evidence>
<dbReference type="InterPro" id="IPR002016">
    <property type="entry name" value="Haem_peroxidase"/>
</dbReference>
<evidence type="ECO:0000313" key="23">
    <source>
        <dbReference type="EMBL" id="PNR55619.1"/>
    </source>
</evidence>
<comment type="subcellular location">
    <subcellularLocation>
        <location evidence="3 21">Secreted</location>
    </subcellularLocation>
</comment>
<keyword evidence="14 20" id="KW-1015">Disulfide bond</keyword>
<keyword evidence="10 21" id="KW-0732">Signal</keyword>
<dbReference type="PRINTS" id="PR00458">
    <property type="entry name" value="PEROXIDASE"/>
</dbReference>
<name>A0A2K1KPA8_PHYPA</name>
<comment type="cofactor">
    <cofactor evidence="18 21">
        <name>Ca(2+)</name>
        <dbReference type="ChEBI" id="CHEBI:29108"/>
    </cofactor>
    <text evidence="18 21">Binds 2 calcium ions per subunit.</text>
</comment>
<keyword evidence="9 18" id="KW-0479">Metal-binding</keyword>
<dbReference type="FunFam" id="1.10.520.10:FF:000006">
    <property type="entry name" value="Peroxidase"/>
    <property type="match status" value="1"/>
</dbReference>
<feature type="site" description="Transition state stabilizer" evidence="19">
    <location>
        <position position="74"/>
    </location>
</feature>
<evidence type="ECO:0000256" key="19">
    <source>
        <dbReference type="PIRSR" id="PIRSR600823-4"/>
    </source>
</evidence>